<sequence length="94" mass="10268">MPKTYAAPAAFSTKPYVAIPTTPVESHQVAAIGYDAERRTLEVTFTRSPGHIYQYPNVAPEVHTAFMAAESKGKYFGEHIKPLAFDKFPAPVAA</sequence>
<dbReference type="RefSeq" id="WP_339091165.1">
    <property type="nucleotide sequence ID" value="NZ_LR743507.1"/>
</dbReference>
<reference evidence="2" key="1">
    <citation type="submission" date="2019-12" db="EMBL/GenBank/DDBJ databases">
        <authorList>
            <person name="Cremers G."/>
        </authorList>
    </citation>
    <scope>NUCLEOTIDE SEQUENCE</scope>
    <source>
        <strain evidence="2">Vvax</strain>
    </source>
</reference>
<organism evidence="2">
    <name type="scientific">Variovorax paradoxus</name>
    <dbReference type="NCBI Taxonomy" id="34073"/>
    <lineage>
        <taxon>Bacteria</taxon>
        <taxon>Pseudomonadati</taxon>
        <taxon>Pseudomonadota</taxon>
        <taxon>Betaproteobacteria</taxon>
        <taxon>Burkholderiales</taxon>
        <taxon>Comamonadaceae</taxon>
        <taxon>Variovorax</taxon>
    </lineage>
</organism>
<dbReference type="Pfam" id="PF13619">
    <property type="entry name" value="KTSC"/>
    <property type="match status" value="1"/>
</dbReference>
<accession>A0A679JBM7</accession>
<dbReference type="AlphaFoldDB" id="A0A679JBM7"/>
<evidence type="ECO:0000313" key="2">
    <source>
        <dbReference type="EMBL" id="CAA2106115.1"/>
    </source>
</evidence>
<dbReference type="InterPro" id="IPR025309">
    <property type="entry name" value="KTSC_dom"/>
</dbReference>
<feature type="domain" description="KTSC" evidence="1">
    <location>
        <begin position="25"/>
        <end position="82"/>
    </location>
</feature>
<gene>
    <name evidence="2" type="ORF">VVAX_03588</name>
</gene>
<name>A0A679JBM7_VARPD</name>
<protein>
    <recommendedName>
        <fullName evidence="1">KTSC domain-containing protein</fullName>
    </recommendedName>
</protein>
<evidence type="ECO:0000259" key="1">
    <source>
        <dbReference type="Pfam" id="PF13619"/>
    </source>
</evidence>
<proteinExistence type="predicted"/>
<dbReference type="EMBL" id="LR743507">
    <property type="protein sequence ID" value="CAA2106115.1"/>
    <property type="molecule type" value="Genomic_DNA"/>
</dbReference>